<accession>A0A556MFT1</accession>
<proteinExistence type="predicted"/>
<feature type="chain" id="PRO_5022182110" evidence="1">
    <location>
        <begin position="21"/>
        <end position="116"/>
    </location>
</feature>
<dbReference type="Proteomes" id="UP000318733">
    <property type="component" value="Unassembled WGS sequence"/>
</dbReference>
<dbReference type="OrthoDB" id="1524522at2"/>
<evidence type="ECO:0000313" key="3">
    <source>
        <dbReference type="Proteomes" id="UP000318733"/>
    </source>
</evidence>
<name>A0A556MFT1_9SPHI</name>
<feature type="signal peptide" evidence="1">
    <location>
        <begin position="1"/>
        <end position="20"/>
    </location>
</feature>
<dbReference type="AlphaFoldDB" id="A0A556MFT1"/>
<organism evidence="2 3">
    <name type="scientific">Mucilaginibacter corticis</name>
    <dbReference type="NCBI Taxonomy" id="2597670"/>
    <lineage>
        <taxon>Bacteria</taxon>
        <taxon>Pseudomonadati</taxon>
        <taxon>Bacteroidota</taxon>
        <taxon>Sphingobacteriia</taxon>
        <taxon>Sphingobacteriales</taxon>
        <taxon>Sphingobacteriaceae</taxon>
        <taxon>Mucilaginibacter</taxon>
    </lineage>
</organism>
<gene>
    <name evidence="2" type="ORF">FO440_19645</name>
</gene>
<comment type="caution">
    <text evidence="2">The sequence shown here is derived from an EMBL/GenBank/DDBJ whole genome shotgun (WGS) entry which is preliminary data.</text>
</comment>
<keyword evidence="3" id="KW-1185">Reference proteome</keyword>
<dbReference type="RefSeq" id="WP_144250001.1">
    <property type="nucleotide sequence ID" value="NZ_VLPK01000004.1"/>
</dbReference>
<dbReference type="EMBL" id="VLPK01000004">
    <property type="protein sequence ID" value="TSJ38720.1"/>
    <property type="molecule type" value="Genomic_DNA"/>
</dbReference>
<keyword evidence="1" id="KW-0732">Signal</keyword>
<evidence type="ECO:0000313" key="2">
    <source>
        <dbReference type="EMBL" id="TSJ38720.1"/>
    </source>
</evidence>
<evidence type="ECO:0000256" key="1">
    <source>
        <dbReference type="SAM" id="SignalP"/>
    </source>
</evidence>
<sequence>MKNLLYSFLLITCFAFTAKAQQKPLAPTEYKDHIGKEATLCDTVYGVKIFSDTLTLLNMGGNYPNQKFTIAIKGNKLQLDWVNLKRKHVCVTGLLELYKNSLEIVASEPNQITVSK</sequence>
<reference evidence="2 3" key="1">
    <citation type="submission" date="2019-07" db="EMBL/GenBank/DDBJ databases">
        <authorList>
            <person name="Huq M.A."/>
        </authorList>
    </citation>
    <scope>NUCLEOTIDE SEQUENCE [LARGE SCALE GENOMIC DNA]</scope>
    <source>
        <strain evidence="2 3">MAH-19</strain>
    </source>
</reference>
<protein>
    <submittedName>
        <fullName evidence="2">Uncharacterized protein</fullName>
    </submittedName>
</protein>